<organism evidence="1 2">
    <name type="scientific">Araneus ventricosus</name>
    <name type="common">Orbweaver spider</name>
    <name type="synonym">Epeira ventricosa</name>
    <dbReference type="NCBI Taxonomy" id="182803"/>
    <lineage>
        <taxon>Eukaryota</taxon>
        <taxon>Metazoa</taxon>
        <taxon>Ecdysozoa</taxon>
        <taxon>Arthropoda</taxon>
        <taxon>Chelicerata</taxon>
        <taxon>Arachnida</taxon>
        <taxon>Araneae</taxon>
        <taxon>Araneomorphae</taxon>
        <taxon>Entelegynae</taxon>
        <taxon>Araneoidea</taxon>
        <taxon>Araneidae</taxon>
        <taxon>Araneus</taxon>
    </lineage>
</organism>
<name>A0A4Y2DT50_ARAVE</name>
<dbReference type="Proteomes" id="UP000499080">
    <property type="component" value="Unassembled WGS sequence"/>
</dbReference>
<proteinExistence type="predicted"/>
<dbReference type="EMBL" id="BGPR01090616">
    <property type="protein sequence ID" value="GBM20020.1"/>
    <property type="molecule type" value="Genomic_DNA"/>
</dbReference>
<evidence type="ECO:0000313" key="2">
    <source>
        <dbReference type="Proteomes" id="UP000499080"/>
    </source>
</evidence>
<accession>A0A4Y2DT50</accession>
<keyword evidence="2" id="KW-1185">Reference proteome</keyword>
<protein>
    <submittedName>
        <fullName evidence="1">Uncharacterized protein</fullName>
    </submittedName>
</protein>
<reference evidence="1 2" key="1">
    <citation type="journal article" date="2019" name="Sci. Rep.">
        <title>Orb-weaving spider Araneus ventricosus genome elucidates the spidroin gene catalogue.</title>
        <authorList>
            <person name="Kono N."/>
            <person name="Nakamura H."/>
            <person name="Ohtoshi R."/>
            <person name="Moran D.A.P."/>
            <person name="Shinohara A."/>
            <person name="Yoshida Y."/>
            <person name="Fujiwara M."/>
            <person name="Mori M."/>
            <person name="Tomita M."/>
            <person name="Arakawa K."/>
        </authorList>
    </citation>
    <scope>NUCLEOTIDE SEQUENCE [LARGE SCALE GENOMIC DNA]</scope>
</reference>
<sequence>MPRRPEPIMLSRLSPYLPSPLLYKMITRRNIYERHLKPKYWQRVVSPIIKFSVSIDSFSPSIFLGSLLSIERAKAPLFLSSSWKIASQKGSWKTN</sequence>
<dbReference type="AlphaFoldDB" id="A0A4Y2DT50"/>
<comment type="caution">
    <text evidence="1">The sequence shown here is derived from an EMBL/GenBank/DDBJ whole genome shotgun (WGS) entry which is preliminary data.</text>
</comment>
<evidence type="ECO:0000313" key="1">
    <source>
        <dbReference type="EMBL" id="GBM20020.1"/>
    </source>
</evidence>
<gene>
    <name evidence="1" type="ORF">AVEN_25873_1</name>
</gene>